<dbReference type="GeneID" id="85017867"/>
<dbReference type="EMBL" id="FNND01000001">
    <property type="protein sequence ID" value="SDW10904.1"/>
    <property type="molecule type" value="Genomic_DNA"/>
</dbReference>
<proteinExistence type="predicted"/>
<sequence length="376" mass="43504">MTPFVIQKDQIIAQMRAELSKTKVTDRYYTEANITDCNAHLEAFLAQLEKADQALDKQAYLAAAIQTLCEQLSTFNNPEEEEMPEFLWGFLYNGYTVELSNFIRETALAYGLEVPAAKVIALHNCTLKVGEYDCFSVILGAEEKEEPTFVSLEYDPHAYQFFLDENPYGDPYLIPIYNLQINTDETQLSFEVLLEGRYQHIQLIAQYPQDKLWFKTVYDLHTQRVLLGEYKKPWSRIITLHIEEGQLKELRPIQYDESGEVIDIFQENGGFDVFPMGINENGELQGKYVIADTKIIEEKVFFADHRTEWQLYELGAISMQKGKITLTSTDKRYTRDKEGKLLIKAISPISLSYELKNSEFVLNFVQEILNKQEKSI</sequence>
<reference evidence="1 2" key="1">
    <citation type="submission" date="2016-10" db="EMBL/GenBank/DDBJ databases">
        <authorList>
            <person name="Varghese N."/>
            <person name="Submissions S."/>
        </authorList>
    </citation>
    <scope>NUCLEOTIDE SEQUENCE [LARGE SCALE GENOMIC DNA]</scope>
    <source>
        <strain evidence="1 2">DSM 11449</strain>
    </source>
</reference>
<dbReference type="AlphaFoldDB" id="A0A1H2QW80"/>
<dbReference type="InterPro" id="IPR058497">
    <property type="entry name" value="DUF8184"/>
</dbReference>
<dbReference type="RefSeq" id="WP_016419555.1">
    <property type="nucleotide sequence ID" value="NZ_FNND01000001.1"/>
</dbReference>
<dbReference type="Proteomes" id="UP000182771">
    <property type="component" value="Unassembled WGS sequence"/>
</dbReference>
<evidence type="ECO:0000313" key="2">
    <source>
        <dbReference type="Proteomes" id="UP000182771"/>
    </source>
</evidence>
<dbReference type="OrthoDB" id="1148790at2"/>
<evidence type="ECO:0000313" key="1">
    <source>
        <dbReference type="EMBL" id="SDW10904.1"/>
    </source>
</evidence>
<dbReference type="Pfam" id="PF26559">
    <property type="entry name" value="DUF8184"/>
    <property type="match status" value="1"/>
</dbReference>
<keyword evidence="2" id="KW-1185">Reference proteome</keyword>
<organism evidence="1 2">
    <name type="scientific">Capnocytophaga granulosa</name>
    <dbReference type="NCBI Taxonomy" id="45242"/>
    <lineage>
        <taxon>Bacteria</taxon>
        <taxon>Pseudomonadati</taxon>
        <taxon>Bacteroidota</taxon>
        <taxon>Flavobacteriia</taxon>
        <taxon>Flavobacteriales</taxon>
        <taxon>Flavobacteriaceae</taxon>
        <taxon>Capnocytophaga</taxon>
    </lineage>
</organism>
<evidence type="ECO:0008006" key="3">
    <source>
        <dbReference type="Google" id="ProtNLM"/>
    </source>
</evidence>
<name>A0A1H2QW80_9FLAO</name>
<gene>
    <name evidence="1" type="ORF">SAMN05444420_101263</name>
</gene>
<protein>
    <recommendedName>
        <fullName evidence="3">WG containing repeat-containing protein</fullName>
    </recommendedName>
</protein>
<accession>A0A1H2QW80</accession>
<comment type="caution">
    <text evidence="1">The sequence shown here is derived from an EMBL/GenBank/DDBJ whole genome shotgun (WGS) entry which is preliminary data.</text>
</comment>